<dbReference type="Proteomes" id="UP000886653">
    <property type="component" value="Unassembled WGS sequence"/>
</dbReference>
<accession>A0A9P6NT73</accession>
<proteinExistence type="predicted"/>
<comment type="caution">
    <text evidence="1">The sequence shown here is derived from an EMBL/GenBank/DDBJ whole genome shotgun (WGS) entry which is preliminary data.</text>
</comment>
<dbReference type="AlphaFoldDB" id="A0A9P6NT73"/>
<keyword evidence="2" id="KW-1185">Reference proteome</keyword>
<organism evidence="1 2">
    <name type="scientific">Cronartium quercuum f. sp. fusiforme G11</name>
    <dbReference type="NCBI Taxonomy" id="708437"/>
    <lineage>
        <taxon>Eukaryota</taxon>
        <taxon>Fungi</taxon>
        <taxon>Dikarya</taxon>
        <taxon>Basidiomycota</taxon>
        <taxon>Pucciniomycotina</taxon>
        <taxon>Pucciniomycetes</taxon>
        <taxon>Pucciniales</taxon>
        <taxon>Coleosporiaceae</taxon>
        <taxon>Cronartium</taxon>
    </lineage>
</organism>
<evidence type="ECO:0000313" key="2">
    <source>
        <dbReference type="Proteomes" id="UP000886653"/>
    </source>
</evidence>
<evidence type="ECO:0000313" key="1">
    <source>
        <dbReference type="EMBL" id="KAG0149794.1"/>
    </source>
</evidence>
<gene>
    <name evidence="1" type="ORF">CROQUDRAFT_39184</name>
</gene>
<sequence length="53" mass="5933">VGNYIEVTNRWVDDSSTRNTNLRHFVTLKMRLQGLTLVGPPSFSRVCGAPLTN</sequence>
<feature type="non-terminal residue" evidence="1">
    <location>
        <position position="1"/>
    </location>
</feature>
<reference evidence="1" key="1">
    <citation type="submission" date="2013-11" db="EMBL/GenBank/DDBJ databases">
        <title>Genome sequence of the fusiform rust pathogen reveals effectors for host alternation and coevolution with pine.</title>
        <authorList>
            <consortium name="DOE Joint Genome Institute"/>
            <person name="Smith K."/>
            <person name="Pendleton A."/>
            <person name="Kubisiak T."/>
            <person name="Anderson C."/>
            <person name="Salamov A."/>
            <person name="Aerts A."/>
            <person name="Riley R."/>
            <person name="Clum A."/>
            <person name="Lindquist E."/>
            <person name="Ence D."/>
            <person name="Campbell M."/>
            <person name="Kronenberg Z."/>
            <person name="Feau N."/>
            <person name="Dhillon B."/>
            <person name="Hamelin R."/>
            <person name="Burleigh J."/>
            <person name="Smith J."/>
            <person name="Yandell M."/>
            <person name="Nelson C."/>
            <person name="Grigoriev I."/>
            <person name="Davis J."/>
        </authorList>
    </citation>
    <scope>NUCLEOTIDE SEQUENCE</scope>
    <source>
        <strain evidence="1">G11</strain>
    </source>
</reference>
<protein>
    <submittedName>
        <fullName evidence="1">Uncharacterized protein</fullName>
    </submittedName>
</protein>
<name>A0A9P6NT73_9BASI</name>
<dbReference type="EMBL" id="MU167224">
    <property type="protein sequence ID" value="KAG0149794.1"/>
    <property type="molecule type" value="Genomic_DNA"/>
</dbReference>
<dbReference type="OrthoDB" id="43460at2759"/>